<evidence type="ECO:0000256" key="12">
    <source>
        <dbReference type="SAM" id="Phobius"/>
    </source>
</evidence>
<keyword evidence="3 10" id="KW-1003">Cell membrane</keyword>
<feature type="transmembrane region" description="Helical" evidence="12">
    <location>
        <begin position="7"/>
        <end position="28"/>
    </location>
</feature>
<evidence type="ECO:0000256" key="7">
    <source>
        <dbReference type="ARBA" id="ARBA00022989"/>
    </source>
</evidence>
<keyword evidence="10" id="KW-0997">Cell inner membrane</keyword>
<feature type="transmembrane region" description="Helical" evidence="12">
    <location>
        <begin position="43"/>
        <end position="63"/>
    </location>
</feature>
<sequence>MLNFRPVLLVTGALVTALGVTMLIPMIADLLSQDEVHRADWSAFAVGAAAAILIGSGAAAASWGRIDDLGIREGFMLTAASWLALTLFAAIPLALGGLHLSYVDAFFEAMSGITTTGSTVVSGLDDAPPGALLWRSMLQWFGGVGVIIMAFAVLPALKVGGMQIFKNEAWDTSEKFIANAAQYSLGLSGIYGFFTVLCFLCLWGFGMTPFDAVNHALTAVSTGGFSTKDSSIGAFLTVGRGPIDLVVTVFMIIGSLPFGIFLAAITRGAWKRLFTDSQIRFFAGIVAFLTIVIMIEVYEVYAHLGLFTAFRMAIFNVVSILTGTGYATTDYDDWGAFAIAFFFCIMFIGGCAGSTSCGMKVFRFQVALSAIVVYAKRLAHPSGVFVARYNQRPLTDEIYVSVLSFFFVYFATFATLAVILAGLGLDTLTAISSAGTAIANVGPGLGDIVGPAGNFAPLPDAAKIAMSIGMMLGRLEFFTVLVLLSPAFWRG</sequence>
<comment type="function">
    <text evidence="10">Low-affinity potassium transport system. Interacts with Trk system potassium uptake protein TrkA.</text>
</comment>
<keyword evidence="9 10" id="KW-0472">Membrane</keyword>
<dbReference type="InterPro" id="IPR003445">
    <property type="entry name" value="Cat_transpt"/>
</dbReference>
<dbReference type="PIRSF" id="PIRSF006247">
    <property type="entry name" value="TrkH"/>
    <property type="match status" value="1"/>
</dbReference>
<dbReference type="PANTHER" id="PTHR32024:SF3">
    <property type="entry name" value="TRK SYSTEM POTASSIUM UPTAKE PROTEIN"/>
    <property type="match status" value="1"/>
</dbReference>
<evidence type="ECO:0000256" key="3">
    <source>
        <dbReference type="ARBA" id="ARBA00022475"/>
    </source>
</evidence>
<keyword evidence="2 10" id="KW-0813">Transport</keyword>
<gene>
    <name evidence="13" type="ORF">CW354_05995</name>
</gene>
<evidence type="ECO:0000256" key="8">
    <source>
        <dbReference type="ARBA" id="ARBA00023065"/>
    </source>
</evidence>
<feature type="binding site" evidence="11">
    <location>
        <position position="116"/>
    </location>
    <ligand>
        <name>K(+)</name>
        <dbReference type="ChEBI" id="CHEBI:29103"/>
    </ligand>
</feature>
<feature type="binding site" evidence="11">
    <location>
        <position position="441"/>
    </location>
    <ligand>
        <name>K(+)</name>
        <dbReference type="ChEBI" id="CHEBI:29103"/>
    </ligand>
</feature>
<evidence type="ECO:0000256" key="4">
    <source>
        <dbReference type="ARBA" id="ARBA00022538"/>
    </source>
</evidence>
<comment type="similarity">
    <text evidence="10">Belongs to the TrkH potassium transport family.</text>
</comment>
<dbReference type="Proteomes" id="UP000239504">
    <property type="component" value="Unassembled WGS sequence"/>
</dbReference>
<evidence type="ECO:0000256" key="5">
    <source>
        <dbReference type="ARBA" id="ARBA00022692"/>
    </source>
</evidence>
<dbReference type="EMBL" id="PJCH01000005">
    <property type="protein sequence ID" value="PQA87898.1"/>
    <property type="molecule type" value="Genomic_DNA"/>
</dbReference>
<dbReference type="GO" id="GO:0015379">
    <property type="term" value="F:potassium:chloride symporter activity"/>
    <property type="evidence" value="ECO:0007669"/>
    <property type="project" value="InterPro"/>
</dbReference>
<feature type="transmembrane region" description="Helical" evidence="12">
    <location>
        <begin position="137"/>
        <end position="157"/>
    </location>
</feature>
<keyword evidence="14" id="KW-1185">Reference proteome</keyword>
<dbReference type="AlphaFoldDB" id="A0A2S7K617"/>
<keyword evidence="8 10" id="KW-0406">Ion transport</keyword>
<evidence type="ECO:0000256" key="11">
    <source>
        <dbReference type="PIRSR" id="PIRSR006247-1"/>
    </source>
</evidence>
<feature type="transmembrane region" description="Helical" evidence="12">
    <location>
        <begin position="399"/>
        <end position="423"/>
    </location>
</feature>
<comment type="caution">
    <text evidence="13">The sequence shown here is derived from an EMBL/GenBank/DDBJ whole genome shotgun (WGS) entry which is preliminary data.</text>
</comment>
<organism evidence="13 14">
    <name type="scientific">Hyphococcus luteus</name>
    <dbReference type="NCBI Taxonomy" id="2058213"/>
    <lineage>
        <taxon>Bacteria</taxon>
        <taxon>Pseudomonadati</taxon>
        <taxon>Pseudomonadota</taxon>
        <taxon>Alphaproteobacteria</taxon>
        <taxon>Parvularculales</taxon>
        <taxon>Parvularculaceae</taxon>
        <taxon>Hyphococcus</taxon>
    </lineage>
</organism>
<keyword evidence="7 12" id="KW-1133">Transmembrane helix</keyword>
<dbReference type="GO" id="GO:0005886">
    <property type="term" value="C:plasma membrane"/>
    <property type="evidence" value="ECO:0007669"/>
    <property type="project" value="UniProtKB-SubCell"/>
</dbReference>
<dbReference type="PANTHER" id="PTHR32024">
    <property type="entry name" value="TRK SYSTEM POTASSIUM UPTAKE PROTEIN TRKG-RELATED"/>
    <property type="match status" value="1"/>
</dbReference>
<keyword evidence="4 10" id="KW-0633">Potassium transport</keyword>
<feature type="binding site" evidence="11">
    <location>
        <position position="115"/>
    </location>
    <ligand>
        <name>K(+)</name>
        <dbReference type="ChEBI" id="CHEBI:29103"/>
    </ligand>
</feature>
<dbReference type="Pfam" id="PF02386">
    <property type="entry name" value="TrkH"/>
    <property type="match status" value="1"/>
</dbReference>
<feature type="transmembrane region" description="Helical" evidence="12">
    <location>
        <begin position="75"/>
        <end position="95"/>
    </location>
</feature>
<feature type="transmembrane region" description="Helical" evidence="12">
    <location>
        <begin position="334"/>
        <end position="355"/>
    </location>
</feature>
<feature type="transmembrane region" description="Helical" evidence="12">
    <location>
        <begin position="245"/>
        <end position="265"/>
    </location>
</feature>
<dbReference type="RefSeq" id="WP_104829143.1">
    <property type="nucleotide sequence ID" value="NZ_PJCH01000005.1"/>
</dbReference>
<feature type="transmembrane region" description="Helical" evidence="12">
    <location>
        <begin position="464"/>
        <end position="489"/>
    </location>
</feature>
<evidence type="ECO:0000256" key="2">
    <source>
        <dbReference type="ARBA" id="ARBA00022448"/>
    </source>
</evidence>
<proteinExistence type="inferred from homology"/>
<evidence type="ECO:0000256" key="9">
    <source>
        <dbReference type="ARBA" id="ARBA00023136"/>
    </source>
</evidence>
<feature type="binding site" evidence="11">
    <location>
        <position position="324"/>
    </location>
    <ligand>
        <name>K(+)</name>
        <dbReference type="ChEBI" id="CHEBI:29103"/>
    </ligand>
</feature>
<accession>A0A2S7K617</accession>
<evidence type="ECO:0000256" key="6">
    <source>
        <dbReference type="ARBA" id="ARBA00022958"/>
    </source>
</evidence>
<keyword evidence="11" id="KW-0479">Metal-binding</keyword>
<feature type="binding site" evidence="11">
    <location>
        <position position="223"/>
    </location>
    <ligand>
        <name>K(+)</name>
        <dbReference type="ChEBI" id="CHEBI:29103"/>
    </ligand>
</feature>
<protein>
    <recommendedName>
        <fullName evidence="10">Trk system potassium uptake protein</fullName>
    </recommendedName>
</protein>
<dbReference type="InterPro" id="IPR004772">
    <property type="entry name" value="TrkH"/>
</dbReference>
<feature type="binding site" evidence="11">
    <location>
        <position position="440"/>
    </location>
    <ligand>
        <name>K(+)</name>
        <dbReference type="ChEBI" id="CHEBI:29103"/>
    </ligand>
</feature>
<keyword evidence="5 12" id="KW-0812">Transmembrane</keyword>
<evidence type="ECO:0000256" key="10">
    <source>
        <dbReference type="PIRNR" id="PIRNR006247"/>
    </source>
</evidence>
<dbReference type="GO" id="GO:0046872">
    <property type="term" value="F:metal ion binding"/>
    <property type="evidence" value="ECO:0007669"/>
    <property type="project" value="UniProtKB-KW"/>
</dbReference>
<evidence type="ECO:0000256" key="1">
    <source>
        <dbReference type="ARBA" id="ARBA00004651"/>
    </source>
</evidence>
<reference evidence="13 14" key="1">
    <citation type="submission" date="2017-12" db="EMBL/GenBank/DDBJ databases">
        <authorList>
            <person name="Hurst M.R.H."/>
        </authorList>
    </citation>
    <scope>NUCLEOTIDE SEQUENCE [LARGE SCALE GENOMIC DNA]</scope>
    <source>
        <strain evidence="13 14">SY-3-19</strain>
    </source>
</reference>
<keyword evidence="6 10" id="KW-0630">Potassium</keyword>
<comment type="subcellular location">
    <subcellularLocation>
        <location evidence="10">Cell inner membrane</location>
        <topology evidence="10">Multi-pass membrane protein</topology>
    </subcellularLocation>
    <subcellularLocation>
        <location evidence="1">Cell membrane</location>
        <topology evidence="1">Multi-pass membrane protein</topology>
    </subcellularLocation>
</comment>
<feature type="transmembrane region" description="Helical" evidence="12">
    <location>
        <begin position="183"/>
        <end position="205"/>
    </location>
</feature>
<dbReference type="OrthoDB" id="9810952at2"/>
<evidence type="ECO:0000313" key="13">
    <source>
        <dbReference type="EMBL" id="PQA87898.1"/>
    </source>
</evidence>
<name>A0A2S7K617_9PROT</name>
<evidence type="ECO:0000313" key="14">
    <source>
        <dbReference type="Proteomes" id="UP000239504"/>
    </source>
</evidence>